<accession>A0AAV1QDX8</accession>
<dbReference type="GO" id="GO:0005876">
    <property type="term" value="C:spindle microtubule"/>
    <property type="evidence" value="ECO:0007669"/>
    <property type="project" value="TreeGrafter"/>
</dbReference>
<comment type="caution">
    <text evidence="2">The sequence shown here is derived from an EMBL/GenBank/DDBJ whole genome shotgun (WGS) entry which is preliminary data.</text>
</comment>
<dbReference type="GO" id="GO:0060271">
    <property type="term" value="P:cilium assembly"/>
    <property type="evidence" value="ECO:0007669"/>
    <property type="project" value="TreeGrafter"/>
</dbReference>
<dbReference type="InterPro" id="IPR042481">
    <property type="entry name" value="CCDC57"/>
</dbReference>
<organism evidence="2 3">
    <name type="scientific">Scomber scombrus</name>
    <name type="common">Atlantic mackerel</name>
    <name type="synonym">Scomber vernalis</name>
    <dbReference type="NCBI Taxonomy" id="13677"/>
    <lineage>
        <taxon>Eukaryota</taxon>
        <taxon>Metazoa</taxon>
        <taxon>Chordata</taxon>
        <taxon>Craniata</taxon>
        <taxon>Vertebrata</taxon>
        <taxon>Euteleostomi</taxon>
        <taxon>Actinopterygii</taxon>
        <taxon>Neopterygii</taxon>
        <taxon>Teleostei</taxon>
        <taxon>Neoteleostei</taxon>
        <taxon>Acanthomorphata</taxon>
        <taxon>Pelagiaria</taxon>
        <taxon>Scombriformes</taxon>
        <taxon>Scombridae</taxon>
        <taxon>Scomber</taxon>
    </lineage>
</organism>
<evidence type="ECO:0000313" key="3">
    <source>
        <dbReference type="Proteomes" id="UP001314229"/>
    </source>
</evidence>
<proteinExistence type="predicted"/>
<dbReference type="GO" id="GO:0005814">
    <property type="term" value="C:centriole"/>
    <property type="evidence" value="ECO:0007669"/>
    <property type="project" value="TreeGrafter"/>
</dbReference>
<gene>
    <name evidence="2" type="ORF">FSCOSCO3_A037705</name>
</gene>
<keyword evidence="3" id="KW-1185">Reference proteome</keyword>
<dbReference type="PANTHER" id="PTHR46725">
    <property type="entry name" value="COILED-COIL DOMAIN-CONTAINING PROTEIN 57"/>
    <property type="match status" value="1"/>
</dbReference>
<dbReference type="EMBL" id="CAWUFR010000790">
    <property type="protein sequence ID" value="CAK6981214.1"/>
    <property type="molecule type" value="Genomic_DNA"/>
</dbReference>
<sequence length="294" mass="35001">MLEENKAREAEERLEELSISQHNAAQHKLQLDKLRWIKEIEEKMEWMENKLKKEEDDHIKRYEDVVQALKKCDGQLEAQRQAHTEQLQRAEKHIVKLQENMEVLSAQAHSVQKDQKEAVEQKDRIIQRLRTEVETTRTGWAKYINQASSEMVTKDTELIILQEREAKLRTELDRSREEMERYKQQLSIGLKRERALEQLQVQMDLEWQRRCEELKSAQYLANEQLIQDLTQARDQAKAELNEKEQVLQDLTVSLQSAKKERDQAIKMANLNDVIGWTPQKLTVSEELYWDVYVH</sequence>
<dbReference type="GO" id="GO:0007020">
    <property type="term" value="P:microtubule nucleation"/>
    <property type="evidence" value="ECO:0007669"/>
    <property type="project" value="TreeGrafter"/>
</dbReference>
<dbReference type="AlphaFoldDB" id="A0AAV1QDX8"/>
<dbReference type="GO" id="GO:0034451">
    <property type="term" value="C:centriolar satellite"/>
    <property type="evidence" value="ECO:0007669"/>
    <property type="project" value="TreeGrafter"/>
</dbReference>
<feature type="coiled-coil region" evidence="1">
    <location>
        <begin position="37"/>
        <end position="114"/>
    </location>
</feature>
<dbReference type="Proteomes" id="UP001314229">
    <property type="component" value="Unassembled WGS sequence"/>
</dbReference>
<name>A0AAV1QDX8_SCOSC</name>
<evidence type="ECO:0000313" key="2">
    <source>
        <dbReference type="EMBL" id="CAK6981214.1"/>
    </source>
</evidence>
<keyword evidence="1" id="KW-0175">Coiled coil</keyword>
<protein>
    <submittedName>
        <fullName evidence="2">LOW QUALITY PROTEIN: coiled-coil domain-containing protein 57</fullName>
    </submittedName>
</protein>
<feature type="coiled-coil region" evidence="1">
    <location>
        <begin position="158"/>
        <end position="185"/>
    </location>
</feature>
<dbReference type="GO" id="GO:0045931">
    <property type="term" value="P:positive regulation of mitotic cell cycle"/>
    <property type="evidence" value="ECO:0007669"/>
    <property type="project" value="TreeGrafter"/>
</dbReference>
<dbReference type="GO" id="GO:0007099">
    <property type="term" value="P:centriole replication"/>
    <property type="evidence" value="ECO:0007669"/>
    <property type="project" value="TreeGrafter"/>
</dbReference>
<feature type="coiled-coil region" evidence="1">
    <location>
        <begin position="219"/>
        <end position="267"/>
    </location>
</feature>
<reference evidence="2 3" key="1">
    <citation type="submission" date="2024-01" db="EMBL/GenBank/DDBJ databases">
        <authorList>
            <person name="Alioto T."/>
            <person name="Alioto T."/>
            <person name="Gomez Garrido J."/>
        </authorList>
    </citation>
    <scope>NUCLEOTIDE SEQUENCE [LARGE SCALE GENOMIC DNA]</scope>
</reference>
<dbReference type="PANTHER" id="PTHR46725:SF1">
    <property type="entry name" value="COILED-COIL DOMAIN-CONTAINING PROTEIN 57"/>
    <property type="match status" value="1"/>
</dbReference>
<evidence type="ECO:0000256" key="1">
    <source>
        <dbReference type="SAM" id="Coils"/>
    </source>
</evidence>